<organism evidence="2 3">
    <name type="scientific">Desulfatitalea alkaliphila</name>
    <dbReference type="NCBI Taxonomy" id="2929485"/>
    <lineage>
        <taxon>Bacteria</taxon>
        <taxon>Pseudomonadati</taxon>
        <taxon>Thermodesulfobacteriota</taxon>
        <taxon>Desulfobacteria</taxon>
        <taxon>Desulfobacterales</taxon>
        <taxon>Desulfosarcinaceae</taxon>
        <taxon>Desulfatitalea</taxon>
    </lineage>
</organism>
<reference evidence="2" key="1">
    <citation type="submission" date="2022-04" db="EMBL/GenBank/DDBJ databases">
        <title>Desulfatitalea alkaliphila sp. nov., a novel anaerobic sulfate-reducing bacterium isolated from terrestrial mud volcano, Taman Peninsula, Russia.</title>
        <authorList>
            <person name="Khomyakova M.A."/>
            <person name="Merkel A.Y."/>
            <person name="Slobodkin A.I."/>
        </authorList>
    </citation>
    <scope>NUCLEOTIDE SEQUENCE</scope>
    <source>
        <strain evidence="2">M08but</strain>
    </source>
</reference>
<gene>
    <name evidence="2" type="ORF">MRX98_19820</name>
</gene>
<sequence>MQPHQATVKGDGQQPNQQREDKKKAELMPMKQRKRMATMRLIMGSPVMGRPDRCRQRLYASGYIEFSTGCQLPIDLPARMHV</sequence>
<evidence type="ECO:0000313" key="3">
    <source>
        <dbReference type="Proteomes" id="UP001165427"/>
    </source>
</evidence>
<feature type="region of interest" description="Disordered" evidence="1">
    <location>
        <begin position="1"/>
        <end position="35"/>
    </location>
</feature>
<evidence type="ECO:0000313" key="2">
    <source>
        <dbReference type="EMBL" id="MCJ8502834.1"/>
    </source>
</evidence>
<proteinExistence type="predicted"/>
<protein>
    <submittedName>
        <fullName evidence="2">Uncharacterized protein</fullName>
    </submittedName>
</protein>
<dbReference type="EMBL" id="JALJRB010000035">
    <property type="protein sequence ID" value="MCJ8502834.1"/>
    <property type="molecule type" value="Genomic_DNA"/>
</dbReference>
<evidence type="ECO:0000256" key="1">
    <source>
        <dbReference type="SAM" id="MobiDB-lite"/>
    </source>
</evidence>
<dbReference type="AlphaFoldDB" id="A0AA41R4S0"/>
<dbReference type="RefSeq" id="WP_246914245.1">
    <property type="nucleotide sequence ID" value="NZ_JALJRB010000035.1"/>
</dbReference>
<comment type="caution">
    <text evidence="2">The sequence shown here is derived from an EMBL/GenBank/DDBJ whole genome shotgun (WGS) entry which is preliminary data.</text>
</comment>
<accession>A0AA41R4S0</accession>
<name>A0AA41R4S0_9BACT</name>
<dbReference type="Proteomes" id="UP001165427">
    <property type="component" value="Unassembled WGS sequence"/>
</dbReference>
<keyword evidence="3" id="KW-1185">Reference proteome</keyword>